<reference evidence="1 2" key="1">
    <citation type="submission" date="2016-06" db="EMBL/GenBank/DDBJ databases">
        <title>Draft genome of Moraxella nonliquefaciens CCUG 60284.</title>
        <authorList>
            <person name="Salva-Serra F."/>
            <person name="Engstrom-Jakobsson H."/>
            <person name="Thorell K."/>
            <person name="Gonzales-Siles L."/>
            <person name="Karlsson R."/>
            <person name="Boulund F."/>
            <person name="Engstrand L."/>
            <person name="Kristiansson E."/>
            <person name="Moore E."/>
        </authorList>
    </citation>
    <scope>NUCLEOTIDE SEQUENCE [LARGE SCALE GENOMIC DNA]</scope>
    <source>
        <strain evidence="1 2">CCUG 60284</strain>
    </source>
</reference>
<dbReference type="AlphaFoldDB" id="A0A1B8PLP9"/>
<name>A0A1B8PLP9_MORNO</name>
<dbReference type="RefSeq" id="WP_066892163.1">
    <property type="nucleotide sequence ID" value="NZ_LZDN01000003.1"/>
</dbReference>
<organism evidence="1 2">
    <name type="scientific">Moraxella nonliquefaciens</name>
    <dbReference type="NCBI Taxonomy" id="478"/>
    <lineage>
        <taxon>Bacteria</taxon>
        <taxon>Pseudomonadati</taxon>
        <taxon>Pseudomonadota</taxon>
        <taxon>Gammaproteobacteria</taxon>
        <taxon>Moraxellales</taxon>
        <taxon>Moraxellaceae</taxon>
        <taxon>Moraxella</taxon>
    </lineage>
</organism>
<accession>A0A1B8PLP9</accession>
<sequence>MYTSSNSSGIHNHLMTFGNGISNPLNGLDKVVMVGMRLNEFEVTHSSHTSFARAIVQYLNARLNRLHGNNFREI</sequence>
<evidence type="ECO:0000313" key="1">
    <source>
        <dbReference type="EMBL" id="OBX51921.1"/>
    </source>
</evidence>
<proteinExistence type="predicted"/>
<comment type="caution">
    <text evidence="1">The sequence shown here is derived from an EMBL/GenBank/DDBJ whole genome shotgun (WGS) entry which is preliminary data.</text>
</comment>
<evidence type="ECO:0000313" key="2">
    <source>
        <dbReference type="Proteomes" id="UP000092671"/>
    </source>
</evidence>
<protein>
    <submittedName>
        <fullName evidence="1">Uncharacterized protein</fullName>
    </submittedName>
</protein>
<gene>
    <name evidence="1" type="ORF">A9Z60_06575</name>
</gene>
<dbReference type="EMBL" id="LZDN01000003">
    <property type="protein sequence ID" value="OBX51921.1"/>
    <property type="molecule type" value="Genomic_DNA"/>
</dbReference>
<dbReference type="Proteomes" id="UP000092671">
    <property type="component" value="Unassembled WGS sequence"/>
</dbReference>